<dbReference type="HOGENOM" id="CLU_2213818_0_0_1"/>
<proteinExistence type="predicted"/>
<reference evidence="2" key="3">
    <citation type="submission" date="2015-04" db="UniProtKB">
        <authorList>
            <consortium name="EnsemblPlants"/>
        </authorList>
    </citation>
    <scope>IDENTIFICATION</scope>
    <source>
        <strain evidence="2">cv. Jemalong A17</strain>
    </source>
</reference>
<reference evidence="1 3" key="2">
    <citation type="journal article" date="2014" name="BMC Genomics">
        <title>An improved genome release (version Mt4.0) for the model legume Medicago truncatula.</title>
        <authorList>
            <person name="Tang H."/>
            <person name="Krishnakumar V."/>
            <person name="Bidwell S."/>
            <person name="Rosen B."/>
            <person name="Chan A."/>
            <person name="Zhou S."/>
            <person name="Gentzbittel L."/>
            <person name="Childs K.L."/>
            <person name="Yandell M."/>
            <person name="Gundlach H."/>
            <person name="Mayer K.F."/>
            <person name="Schwartz D.C."/>
            <person name="Town C.D."/>
        </authorList>
    </citation>
    <scope>GENOME REANNOTATION</scope>
    <source>
        <strain evidence="1">A17</strain>
        <strain evidence="2 3">cv. Jemalong A17</strain>
    </source>
</reference>
<evidence type="ECO:0000313" key="1">
    <source>
        <dbReference type="EMBL" id="KEH33363.1"/>
    </source>
</evidence>
<protein>
    <submittedName>
        <fullName evidence="1 2">Uncharacterized protein</fullName>
    </submittedName>
</protein>
<keyword evidence="3" id="KW-1185">Reference proteome</keyword>
<dbReference type="Proteomes" id="UP000002051">
    <property type="component" value="Chromosome 3"/>
</dbReference>
<gene>
    <name evidence="1" type="ordered locus">MTR_3g436590</name>
</gene>
<name>G8A359_MEDTR</name>
<accession>G8A359</accession>
<organism evidence="1 3">
    <name type="scientific">Medicago truncatula</name>
    <name type="common">Barrel medic</name>
    <name type="synonym">Medicago tribuloides</name>
    <dbReference type="NCBI Taxonomy" id="3880"/>
    <lineage>
        <taxon>Eukaryota</taxon>
        <taxon>Viridiplantae</taxon>
        <taxon>Streptophyta</taxon>
        <taxon>Embryophyta</taxon>
        <taxon>Tracheophyta</taxon>
        <taxon>Spermatophyta</taxon>
        <taxon>Magnoliopsida</taxon>
        <taxon>eudicotyledons</taxon>
        <taxon>Gunneridae</taxon>
        <taxon>Pentapetalae</taxon>
        <taxon>rosids</taxon>
        <taxon>fabids</taxon>
        <taxon>Fabales</taxon>
        <taxon>Fabaceae</taxon>
        <taxon>Papilionoideae</taxon>
        <taxon>50 kb inversion clade</taxon>
        <taxon>NPAAA clade</taxon>
        <taxon>Hologalegina</taxon>
        <taxon>IRL clade</taxon>
        <taxon>Trifolieae</taxon>
        <taxon>Medicago</taxon>
    </lineage>
</organism>
<dbReference type="PaxDb" id="3880-AES85897"/>
<evidence type="ECO:0000313" key="3">
    <source>
        <dbReference type="Proteomes" id="UP000002051"/>
    </source>
</evidence>
<dbReference type="EMBL" id="CM001219">
    <property type="protein sequence ID" value="KEH33363.1"/>
    <property type="molecule type" value="Genomic_DNA"/>
</dbReference>
<reference evidence="1 3" key="1">
    <citation type="journal article" date="2011" name="Nature">
        <title>The Medicago genome provides insight into the evolution of rhizobial symbioses.</title>
        <authorList>
            <person name="Young N.D."/>
            <person name="Debelle F."/>
            <person name="Oldroyd G.E."/>
            <person name="Geurts R."/>
            <person name="Cannon S.B."/>
            <person name="Udvardi M.K."/>
            <person name="Benedito V.A."/>
            <person name="Mayer K.F."/>
            <person name="Gouzy J."/>
            <person name="Schoof H."/>
            <person name="Van de Peer Y."/>
            <person name="Proost S."/>
            <person name="Cook D.R."/>
            <person name="Meyers B.C."/>
            <person name="Spannagl M."/>
            <person name="Cheung F."/>
            <person name="De Mita S."/>
            <person name="Krishnakumar V."/>
            <person name="Gundlach H."/>
            <person name="Zhou S."/>
            <person name="Mudge J."/>
            <person name="Bharti A.K."/>
            <person name="Murray J.D."/>
            <person name="Naoumkina M.A."/>
            <person name="Rosen B."/>
            <person name="Silverstein K.A."/>
            <person name="Tang H."/>
            <person name="Rombauts S."/>
            <person name="Zhao P.X."/>
            <person name="Zhou P."/>
            <person name="Barbe V."/>
            <person name="Bardou P."/>
            <person name="Bechner M."/>
            <person name="Bellec A."/>
            <person name="Berger A."/>
            <person name="Berges H."/>
            <person name="Bidwell S."/>
            <person name="Bisseling T."/>
            <person name="Choisne N."/>
            <person name="Couloux A."/>
            <person name="Denny R."/>
            <person name="Deshpande S."/>
            <person name="Dai X."/>
            <person name="Doyle J.J."/>
            <person name="Dudez A.M."/>
            <person name="Farmer A.D."/>
            <person name="Fouteau S."/>
            <person name="Franken C."/>
            <person name="Gibelin C."/>
            <person name="Gish J."/>
            <person name="Goldstein S."/>
            <person name="Gonzalez A.J."/>
            <person name="Green P.J."/>
            <person name="Hallab A."/>
            <person name="Hartog M."/>
            <person name="Hua A."/>
            <person name="Humphray S.J."/>
            <person name="Jeong D.H."/>
            <person name="Jing Y."/>
            <person name="Jocker A."/>
            <person name="Kenton S.M."/>
            <person name="Kim D.J."/>
            <person name="Klee K."/>
            <person name="Lai H."/>
            <person name="Lang C."/>
            <person name="Lin S."/>
            <person name="Macmil S.L."/>
            <person name="Magdelenat G."/>
            <person name="Matthews L."/>
            <person name="McCorrison J."/>
            <person name="Monaghan E.L."/>
            <person name="Mun J.H."/>
            <person name="Najar F.Z."/>
            <person name="Nicholson C."/>
            <person name="Noirot C."/>
            <person name="O'Bleness M."/>
            <person name="Paule C.R."/>
            <person name="Poulain J."/>
            <person name="Prion F."/>
            <person name="Qin B."/>
            <person name="Qu C."/>
            <person name="Retzel E.F."/>
            <person name="Riddle C."/>
            <person name="Sallet E."/>
            <person name="Samain S."/>
            <person name="Samson N."/>
            <person name="Sanders I."/>
            <person name="Saurat O."/>
            <person name="Scarpelli C."/>
            <person name="Schiex T."/>
            <person name="Segurens B."/>
            <person name="Severin A.J."/>
            <person name="Sherrier D.J."/>
            <person name="Shi R."/>
            <person name="Sims S."/>
            <person name="Singer S.R."/>
            <person name="Sinharoy S."/>
            <person name="Sterck L."/>
            <person name="Viollet A."/>
            <person name="Wang B.B."/>
            <person name="Wang K."/>
            <person name="Wang M."/>
            <person name="Wang X."/>
            <person name="Warfsmann J."/>
            <person name="Weissenbach J."/>
            <person name="White D.D."/>
            <person name="White J.D."/>
            <person name="Wiley G.B."/>
            <person name="Wincker P."/>
            <person name="Xing Y."/>
            <person name="Yang L."/>
            <person name="Yao Z."/>
            <person name="Ying F."/>
            <person name="Zhai J."/>
            <person name="Zhou L."/>
            <person name="Zuber A."/>
            <person name="Denarie J."/>
            <person name="Dixon R.A."/>
            <person name="May G.D."/>
            <person name="Schwartz D.C."/>
            <person name="Rogers J."/>
            <person name="Quetier F."/>
            <person name="Town C.D."/>
            <person name="Roe B.A."/>
        </authorList>
    </citation>
    <scope>NUCLEOTIDE SEQUENCE [LARGE SCALE GENOMIC DNA]</scope>
    <source>
        <strain evidence="1">A17</strain>
        <strain evidence="2 3">cv. Jemalong A17</strain>
    </source>
</reference>
<dbReference type="AlphaFoldDB" id="G8A359"/>
<dbReference type="EnsemblPlants" id="KEH33363">
    <property type="protein sequence ID" value="KEH33363"/>
    <property type="gene ID" value="MTR_3g436590"/>
</dbReference>
<sequence length="107" mass="11944">MNIKHKFECDNKEKIERSLGKFCTTKDSNFILTTIIKERLPTRGDLARRGRLLECVALVNPSSLTSVFLAGTEVLEEHCSCGLNRGSAVCLAVIEIPPIVFRVIVLR</sequence>
<evidence type="ECO:0000313" key="2">
    <source>
        <dbReference type="EnsemblPlants" id="KEH33363"/>
    </source>
</evidence>